<evidence type="ECO:0000256" key="1">
    <source>
        <dbReference type="SAM" id="MobiDB-lite"/>
    </source>
</evidence>
<sequence>MFHHDHEQADAELETGTRGRRDSVDPLLMKAATAGRSDVLGTSGMLGLQRSAGNAAASGVVEEERSPVHDVIAGSGSALDDGVRADMEARIGHDFSDVRVHTGDAADASARSVSAHAYTVGNNIVFQRGSYDPGSTQGQTLLAHELTHVVQQRTGPVDGTPAAGGVSVSDPSDRFEVEAAANAEHVMSRPAPAPTDAVQAAHDDSMGEVRPAVQREAGGGESEEEELQASHDASLGPVQRTESGEAEEEEAEG</sequence>
<evidence type="ECO:0000313" key="3">
    <source>
        <dbReference type="EMBL" id="TNM39696.1"/>
    </source>
</evidence>
<dbReference type="InterPro" id="IPR025295">
    <property type="entry name" value="eCIS_core_dom"/>
</dbReference>
<keyword evidence="4" id="KW-1185">Reference proteome</keyword>
<dbReference type="OrthoDB" id="9153660at2"/>
<evidence type="ECO:0000313" key="4">
    <source>
        <dbReference type="Proteomes" id="UP000313231"/>
    </source>
</evidence>
<name>A0A5C4VW24_9ACTN</name>
<dbReference type="RefSeq" id="WP_139623186.1">
    <property type="nucleotide sequence ID" value="NZ_VDMP01000024.1"/>
</dbReference>
<feature type="region of interest" description="Disordered" evidence="1">
    <location>
        <begin position="184"/>
        <end position="253"/>
    </location>
</feature>
<comment type="caution">
    <text evidence="3">The sequence shown here is derived from an EMBL/GenBank/DDBJ whole genome shotgun (WGS) entry which is preliminary data.</text>
</comment>
<dbReference type="EMBL" id="VDMP01000024">
    <property type="protein sequence ID" value="TNM39696.1"/>
    <property type="molecule type" value="Genomic_DNA"/>
</dbReference>
<accession>A0A5C4VW24</accession>
<dbReference type="Pfam" id="PF13699">
    <property type="entry name" value="eCIS_core"/>
    <property type="match status" value="1"/>
</dbReference>
<feature type="region of interest" description="Disordered" evidence="1">
    <location>
        <begin position="1"/>
        <end position="23"/>
    </location>
</feature>
<gene>
    <name evidence="3" type="ORF">FHP29_12580</name>
</gene>
<protein>
    <submittedName>
        <fullName evidence="3">DUF4157 domain-containing protein</fullName>
    </submittedName>
</protein>
<feature type="domain" description="eCIS core" evidence="2">
    <location>
        <begin position="79"/>
        <end position="155"/>
    </location>
</feature>
<evidence type="ECO:0000259" key="2">
    <source>
        <dbReference type="Pfam" id="PF13699"/>
    </source>
</evidence>
<feature type="compositionally biased region" description="Acidic residues" evidence="1">
    <location>
        <begin position="244"/>
        <end position="253"/>
    </location>
</feature>
<organism evidence="3 4">
    <name type="scientific">Nocardioides albidus</name>
    <dbReference type="NCBI Taxonomy" id="1517589"/>
    <lineage>
        <taxon>Bacteria</taxon>
        <taxon>Bacillati</taxon>
        <taxon>Actinomycetota</taxon>
        <taxon>Actinomycetes</taxon>
        <taxon>Propionibacteriales</taxon>
        <taxon>Nocardioidaceae</taxon>
        <taxon>Nocardioides</taxon>
    </lineage>
</organism>
<proteinExistence type="predicted"/>
<reference evidence="3 4" key="1">
    <citation type="journal article" date="2016" name="Int. J. Syst. Evol. Microbiol.">
        <title>Nocardioides albidus sp. nov., an actinobacterium isolated from garden soil.</title>
        <authorList>
            <person name="Singh H."/>
            <person name="Du J."/>
            <person name="Trinh H."/>
            <person name="Won K."/>
            <person name="Yang J.E."/>
            <person name="Yin C."/>
            <person name="Kook M."/>
            <person name="Yi T.H."/>
        </authorList>
    </citation>
    <scope>NUCLEOTIDE SEQUENCE [LARGE SCALE GENOMIC DNA]</scope>
    <source>
        <strain evidence="3 4">CCTCC AB 2015297</strain>
    </source>
</reference>
<dbReference type="AlphaFoldDB" id="A0A5C4VW24"/>
<dbReference type="Proteomes" id="UP000313231">
    <property type="component" value="Unassembled WGS sequence"/>
</dbReference>